<feature type="non-terminal residue" evidence="1">
    <location>
        <position position="1"/>
    </location>
</feature>
<organism evidence="1">
    <name type="scientific">marine sediment metagenome</name>
    <dbReference type="NCBI Taxonomy" id="412755"/>
    <lineage>
        <taxon>unclassified sequences</taxon>
        <taxon>metagenomes</taxon>
        <taxon>ecological metagenomes</taxon>
    </lineage>
</organism>
<sequence>TRSSFIENAIRSKLDDADSFDISDFDDKKIAAILVSRWSDNPTGYEKLIVMCILEW</sequence>
<gene>
    <name evidence="1" type="ORF">S01H4_66903</name>
</gene>
<dbReference type="AlphaFoldDB" id="X1F6Q8"/>
<comment type="caution">
    <text evidence="1">The sequence shown here is derived from an EMBL/GenBank/DDBJ whole genome shotgun (WGS) entry which is preliminary data.</text>
</comment>
<protein>
    <submittedName>
        <fullName evidence="1">Uncharacterized protein</fullName>
    </submittedName>
</protein>
<accession>X1F6Q8</accession>
<feature type="non-terminal residue" evidence="1">
    <location>
        <position position="56"/>
    </location>
</feature>
<reference evidence="1" key="1">
    <citation type="journal article" date="2014" name="Front. Microbiol.">
        <title>High frequency of phylogenetically diverse reductive dehalogenase-homologous genes in deep subseafloor sedimentary metagenomes.</title>
        <authorList>
            <person name="Kawai M."/>
            <person name="Futagami T."/>
            <person name="Toyoda A."/>
            <person name="Takaki Y."/>
            <person name="Nishi S."/>
            <person name="Hori S."/>
            <person name="Arai W."/>
            <person name="Tsubouchi T."/>
            <person name="Morono Y."/>
            <person name="Uchiyama I."/>
            <person name="Ito T."/>
            <person name="Fujiyama A."/>
            <person name="Inagaki F."/>
            <person name="Takami H."/>
        </authorList>
    </citation>
    <scope>NUCLEOTIDE SEQUENCE</scope>
    <source>
        <strain evidence="1">Expedition CK06-06</strain>
    </source>
</reference>
<evidence type="ECO:0000313" key="1">
    <source>
        <dbReference type="EMBL" id="GAH28275.1"/>
    </source>
</evidence>
<proteinExistence type="predicted"/>
<dbReference type="EMBL" id="BART01041705">
    <property type="protein sequence ID" value="GAH28275.1"/>
    <property type="molecule type" value="Genomic_DNA"/>
</dbReference>
<name>X1F6Q8_9ZZZZ</name>